<dbReference type="GO" id="GO:0050661">
    <property type="term" value="F:NADP binding"/>
    <property type="evidence" value="ECO:0007669"/>
    <property type="project" value="InterPro"/>
</dbReference>
<dbReference type="InterPro" id="IPR020946">
    <property type="entry name" value="Flavin_mOase-like"/>
</dbReference>
<dbReference type="InterPro" id="IPR050346">
    <property type="entry name" value="FMO-like"/>
</dbReference>
<gene>
    <name evidence="7" type="ORF">QBC42DRAFT_209919</name>
</gene>
<evidence type="ECO:0000256" key="1">
    <source>
        <dbReference type="ARBA" id="ARBA00009183"/>
    </source>
</evidence>
<dbReference type="SUPFAM" id="SSF51905">
    <property type="entry name" value="FAD/NAD(P)-binding domain"/>
    <property type="match status" value="2"/>
</dbReference>
<sequence length="486" mass="55377">MSRPAVRRVAVIGAGPAGAIAIDSLAQEKAFDIIRVFERREDAGGCWIDDGTQPDTLTNFAALANRSADEPVPIPDALPAQAPKLDRPRFSESSVYPYLETNVDFSAMEFSQEPIPADKTKKSIALHGPQTPFRHWTVMQRYVKSLIQRHGYEDFVSYNTTVERVEKVGDEWKVVLRKEGKEKDYWWVEYFDAVVVASGHYWVPYIPPVEGLEEFEKDRPGSVIHSKHFRGRDHFKGKRVVVVGASVSAADIAYDLAHSKTAQLPVHTITIGHTVNGYFGDAAFRHPRIQQHPSIKSVCRKTRTVRLVDGTSIPDVDSIIFGTGYSWTMPFLPQVEIRNNRVPELYQHVVYRRDPTLVFVGAVGAGLTFKIFEWQAVLAARVLSGRAELPSAQAMQEWEENRIAERGDGAKFTVVFPDFEEYFEDVRRLAGEPVDGRGRRLPRFRREWVRSFMEGHELRKDMWERLNRQAKKNLEKEQQAPPKAKF</sequence>
<dbReference type="PANTHER" id="PTHR23023">
    <property type="entry name" value="DIMETHYLANILINE MONOOXYGENASE"/>
    <property type="match status" value="1"/>
</dbReference>
<evidence type="ECO:0000256" key="6">
    <source>
        <dbReference type="SAM" id="Coils"/>
    </source>
</evidence>
<dbReference type="GO" id="GO:0004499">
    <property type="term" value="F:N,N-dimethylaniline monooxygenase activity"/>
    <property type="evidence" value="ECO:0007669"/>
    <property type="project" value="InterPro"/>
</dbReference>
<dbReference type="AlphaFoldDB" id="A0AAV9HD98"/>
<dbReference type="GO" id="GO:0050660">
    <property type="term" value="F:flavin adenine dinucleotide binding"/>
    <property type="evidence" value="ECO:0007669"/>
    <property type="project" value="InterPro"/>
</dbReference>
<dbReference type="InterPro" id="IPR000960">
    <property type="entry name" value="Flavin_mOase"/>
</dbReference>
<keyword evidence="6" id="KW-0175">Coiled coil</keyword>
<dbReference type="EMBL" id="MU865062">
    <property type="protein sequence ID" value="KAK4458620.1"/>
    <property type="molecule type" value="Genomic_DNA"/>
</dbReference>
<dbReference type="InterPro" id="IPR036188">
    <property type="entry name" value="FAD/NAD-bd_sf"/>
</dbReference>
<dbReference type="Pfam" id="PF00743">
    <property type="entry name" value="FMO-like"/>
    <property type="match status" value="2"/>
</dbReference>
<keyword evidence="8" id="KW-1185">Reference proteome</keyword>
<evidence type="ECO:0000313" key="8">
    <source>
        <dbReference type="Proteomes" id="UP001321749"/>
    </source>
</evidence>
<keyword evidence="4" id="KW-0521">NADP</keyword>
<evidence type="ECO:0000256" key="5">
    <source>
        <dbReference type="ARBA" id="ARBA00023002"/>
    </source>
</evidence>
<keyword evidence="2" id="KW-0285">Flavoprotein</keyword>
<protein>
    <submittedName>
        <fullName evidence="7">Uncharacterized protein</fullName>
    </submittedName>
</protein>
<dbReference type="PIRSF" id="PIRSF000332">
    <property type="entry name" value="FMO"/>
    <property type="match status" value="1"/>
</dbReference>
<dbReference type="Gene3D" id="3.50.50.60">
    <property type="entry name" value="FAD/NAD(P)-binding domain"/>
    <property type="match status" value="2"/>
</dbReference>
<evidence type="ECO:0000256" key="4">
    <source>
        <dbReference type="ARBA" id="ARBA00022857"/>
    </source>
</evidence>
<evidence type="ECO:0000256" key="2">
    <source>
        <dbReference type="ARBA" id="ARBA00022630"/>
    </source>
</evidence>
<comment type="caution">
    <text evidence="7">The sequence shown here is derived from an EMBL/GenBank/DDBJ whole genome shotgun (WGS) entry which is preliminary data.</text>
</comment>
<keyword evidence="3" id="KW-0274">FAD</keyword>
<proteinExistence type="inferred from homology"/>
<dbReference type="Proteomes" id="UP001321749">
    <property type="component" value="Unassembled WGS sequence"/>
</dbReference>
<keyword evidence="5" id="KW-0560">Oxidoreductase</keyword>
<feature type="coiled-coil region" evidence="6">
    <location>
        <begin position="453"/>
        <end position="480"/>
    </location>
</feature>
<dbReference type="PRINTS" id="PR00419">
    <property type="entry name" value="ADXRDTASE"/>
</dbReference>
<evidence type="ECO:0000313" key="7">
    <source>
        <dbReference type="EMBL" id="KAK4458620.1"/>
    </source>
</evidence>
<reference evidence="7" key="1">
    <citation type="journal article" date="2023" name="Mol. Phylogenet. Evol.">
        <title>Genome-scale phylogeny and comparative genomics of the fungal order Sordariales.</title>
        <authorList>
            <person name="Hensen N."/>
            <person name="Bonometti L."/>
            <person name="Westerberg I."/>
            <person name="Brannstrom I.O."/>
            <person name="Guillou S."/>
            <person name="Cros-Aarteil S."/>
            <person name="Calhoun S."/>
            <person name="Haridas S."/>
            <person name="Kuo A."/>
            <person name="Mondo S."/>
            <person name="Pangilinan J."/>
            <person name="Riley R."/>
            <person name="LaButti K."/>
            <person name="Andreopoulos B."/>
            <person name="Lipzen A."/>
            <person name="Chen C."/>
            <person name="Yan M."/>
            <person name="Daum C."/>
            <person name="Ng V."/>
            <person name="Clum A."/>
            <person name="Steindorff A."/>
            <person name="Ohm R.A."/>
            <person name="Martin F."/>
            <person name="Silar P."/>
            <person name="Natvig D.O."/>
            <person name="Lalanne C."/>
            <person name="Gautier V."/>
            <person name="Ament-Velasquez S.L."/>
            <person name="Kruys A."/>
            <person name="Hutchinson M.I."/>
            <person name="Powell A.J."/>
            <person name="Barry K."/>
            <person name="Miller A.N."/>
            <person name="Grigoriev I.V."/>
            <person name="Debuchy R."/>
            <person name="Gladieux P."/>
            <person name="Hiltunen Thoren M."/>
            <person name="Johannesson H."/>
        </authorList>
    </citation>
    <scope>NUCLEOTIDE SEQUENCE</scope>
    <source>
        <strain evidence="7">PSN324</strain>
    </source>
</reference>
<accession>A0AAV9HD98</accession>
<name>A0AAV9HD98_9PEZI</name>
<evidence type="ECO:0000256" key="3">
    <source>
        <dbReference type="ARBA" id="ARBA00022827"/>
    </source>
</evidence>
<reference evidence="7" key="2">
    <citation type="submission" date="2023-06" db="EMBL/GenBank/DDBJ databases">
        <authorList>
            <consortium name="Lawrence Berkeley National Laboratory"/>
            <person name="Mondo S.J."/>
            <person name="Hensen N."/>
            <person name="Bonometti L."/>
            <person name="Westerberg I."/>
            <person name="Brannstrom I.O."/>
            <person name="Guillou S."/>
            <person name="Cros-Aarteil S."/>
            <person name="Calhoun S."/>
            <person name="Haridas S."/>
            <person name="Kuo A."/>
            <person name="Pangilinan J."/>
            <person name="Riley R."/>
            <person name="Labutti K."/>
            <person name="Andreopoulos B."/>
            <person name="Lipzen A."/>
            <person name="Chen C."/>
            <person name="Yanf M."/>
            <person name="Daum C."/>
            <person name="Ng V."/>
            <person name="Clum A."/>
            <person name="Steindorff A."/>
            <person name="Ohm R."/>
            <person name="Martin F."/>
            <person name="Silar P."/>
            <person name="Natvig D."/>
            <person name="Lalanne C."/>
            <person name="Gautier V."/>
            <person name="Ament-Velasquez S.L."/>
            <person name="Kruys A."/>
            <person name="Hutchinson M.I."/>
            <person name="Powell A.J."/>
            <person name="Barry K."/>
            <person name="Miller A.N."/>
            <person name="Grigoriev I.V."/>
            <person name="Debuchy R."/>
            <person name="Gladieux P."/>
            <person name="Thoren M.H."/>
            <person name="Johannesson H."/>
        </authorList>
    </citation>
    <scope>NUCLEOTIDE SEQUENCE</scope>
    <source>
        <strain evidence="7">PSN324</strain>
    </source>
</reference>
<organism evidence="7 8">
    <name type="scientific">Cladorrhinum samala</name>
    <dbReference type="NCBI Taxonomy" id="585594"/>
    <lineage>
        <taxon>Eukaryota</taxon>
        <taxon>Fungi</taxon>
        <taxon>Dikarya</taxon>
        <taxon>Ascomycota</taxon>
        <taxon>Pezizomycotina</taxon>
        <taxon>Sordariomycetes</taxon>
        <taxon>Sordariomycetidae</taxon>
        <taxon>Sordariales</taxon>
        <taxon>Podosporaceae</taxon>
        <taxon>Cladorrhinum</taxon>
    </lineage>
</organism>
<comment type="similarity">
    <text evidence="1">Belongs to the FMO family.</text>
</comment>